<dbReference type="VEuPathDB" id="FungiDB:SCHCODRAFT_01165331"/>
<organism evidence="3">
    <name type="scientific">Schizophyllum commune (strain H4-8 / FGSC 9210)</name>
    <name type="common">Split gill fungus</name>
    <dbReference type="NCBI Taxonomy" id="578458"/>
    <lineage>
        <taxon>Eukaryota</taxon>
        <taxon>Fungi</taxon>
        <taxon>Dikarya</taxon>
        <taxon>Basidiomycota</taxon>
        <taxon>Agaricomycotina</taxon>
        <taxon>Agaricomycetes</taxon>
        <taxon>Agaricomycetidae</taxon>
        <taxon>Agaricales</taxon>
        <taxon>Schizophyllaceae</taxon>
        <taxon>Schizophyllum</taxon>
    </lineage>
</organism>
<accession>D8QMB5</accession>
<feature type="transmembrane region" description="Helical" evidence="1">
    <location>
        <begin position="173"/>
        <end position="193"/>
    </location>
</feature>
<protein>
    <submittedName>
        <fullName evidence="2">Expressed protein</fullName>
    </submittedName>
</protein>
<proteinExistence type="predicted"/>
<reference evidence="2 3" key="1">
    <citation type="journal article" date="2010" name="Nat. Biotechnol.">
        <title>Genome sequence of the model mushroom Schizophyllum commune.</title>
        <authorList>
            <person name="Ohm R.A."/>
            <person name="de Jong J.F."/>
            <person name="Lugones L.G."/>
            <person name="Aerts A."/>
            <person name="Kothe E."/>
            <person name="Stajich J.E."/>
            <person name="de Vries R.P."/>
            <person name="Record E."/>
            <person name="Levasseur A."/>
            <person name="Baker S.E."/>
            <person name="Bartholomew K.A."/>
            <person name="Coutinho P.M."/>
            <person name="Erdmann S."/>
            <person name="Fowler T.J."/>
            <person name="Gathman A.C."/>
            <person name="Lombard V."/>
            <person name="Henrissat B."/>
            <person name="Knabe N."/>
            <person name="Kuees U."/>
            <person name="Lilly W.W."/>
            <person name="Lindquist E."/>
            <person name="Lucas S."/>
            <person name="Magnuson J.K."/>
            <person name="Piumi F."/>
            <person name="Raudaskoski M."/>
            <person name="Salamov A."/>
            <person name="Schmutz J."/>
            <person name="Schwarze F.W.M.R."/>
            <person name="vanKuyk P.A."/>
            <person name="Horton J.S."/>
            <person name="Grigoriev I.V."/>
            <person name="Woesten H.A.B."/>
        </authorList>
    </citation>
    <scope>NUCLEOTIDE SEQUENCE [LARGE SCALE GENOMIC DNA]</scope>
    <source>
        <strain evidence="3">H4-8 / FGSC 9210</strain>
    </source>
</reference>
<evidence type="ECO:0000313" key="3">
    <source>
        <dbReference type="Proteomes" id="UP000007431"/>
    </source>
</evidence>
<keyword evidence="1" id="KW-0472">Membrane</keyword>
<evidence type="ECO:0000313" key="2">
    <source>
        <dbReference type="EMBL" id="EFI91012.1"/>
    </source>
</evidence>
<dbReference type="GeneID" id="9588387"/>
<dbReference type="EMBL" id="GL377322">
    <property type="protein sequence ID" value="EFI91012.1"/>
    <property type="molecule type" value="Genomic_DNA"/>
</dbReference>
<dbReference type="eggNOG" id="ENOG502QQE7">
    <property type="taxonomic scope" value="Eukaryota"/>
</dbReference>
<dbReference type="KEGG" id="scm:SCHCO_01165331"/>
<dbReference type="Proteomes" id="UP000007431">
    <property type="component" value="Unassembled WGS sequence"/>
</dbReference>
<keyword evidence="1" id="KW-0812">Transmembrane</keyword>
<dbReference type="InParanoid" id="D8QMB5"/>
<feature type="transmembrane region" description="Helical" evidence="1">
    <location>
        <begin position="205"/>
        <end position="226"/>
    </location>
</feature>
<sequence>MSASTTSDFGGGLPLREAFLRSLNALDADDRAIVGDYVLNNEPDLKKVDLGSTVRSQASSLVDRLAEFIRFDSDVDLGPATRYLYDEARDWIVWTGGFSIAQEEVEVSYGTVRSCERWAREGEFIIKSDRPVLADFCKVLERNIADLQPMPIPGPVNVLPLYEPRTMHKALAVMYYLIAAHFAIFGAIAYRAGVLNWDWVRNWDPVIFIVGPIGYFIGAPVLLYCSDRKLYAYSDRLPAALMQQDIQCMRERARQWVLLWKALLALA</sequence>
<keyword evidence="3" id="KW-1185">Reference proteome</keyword>
<gene>
    <name evidence="2" type="ORF">SCHCODRAFT_86342</name>
</gene>
<name>D8QMB5_SCHCM</name>
<evidence type="ECO:0000256" key="1">
    <source>
        <dbReference type="SAM" id="Phobius"/>
    </source>
</evidence>
<feature type="non-terminal residue" evidence="2">
    <location>
        <position position="267"/>
    </location>
</feature>
<dbReference type="AlphaFoldDB" id="D8QMB5"/>
<keyword evidence="1" id="KW-1133">Transmembrane helix</keyword>
<dbReference type="HOGENOM" id="CLU_1044114_0_0_1"/>